<protein>
    <submittedName>
        <fullName evidence="6">Ribonuclease H-like domain-containing protein</fullName>
    </submittedName>
</protein>
<evidence type="ECO:0000256" key="3">
    <source>
        <dbReference type="SAM" id="MobiDB-lite"/>
    </source>
</evidence>
<reference evidence="6" key="1">
    <citation type="journal article" date="2019" name="Sci. Rep.">
        <title>Draft genome of Tanacetum cinerariifolium, the natural source of mosquito coil.</title>
        <authorList>
            <person name="Yamashiro T."/>
            <person name="Shiraishi A."/>
            <person name="Satake H."/>
            <person name="Nakayama K."/>
        </authorList>
    </citation>
    <scope>NUCLEOTIDE SEQUENCE</scope>
</reference>
<dbReference type="PANTHER" id="PTHR42648">
    <property type="entry name" value="TRANSPOSASE, PUTATIVE-RELATED"/>
    <property type="match status" value="1"/>
</dbReference>
<feature type="region of interest" description="Disordered" evidence="3">
    <location>
        <begin position="404"/>
        <end position="436"/>
    </location>
</feature>
<evidence type="ECO:0000259" key="4">
    <source>
        <dbReference type="Pfam" id="PF07727"/>
    </source>
</evidence>
<feature type="compositionally biased region" description="Pro residues" evidence="3">
    <location>
        <begin position="1064"/>
        <end position="1079"/>
    </location>
</feature>
<feature type="region of interest" description="Disordered" evidence="3">
    <location>
        <begin position="729"/>
        <end position="757"/>
    </location>
</feature>
<dbReference type="PANTHER" id="PTHR42648:SF32">
    <property type="entry name" value="RIBONUCLEASE H-LIKE DOMAIN, GAG-PRE-INTEGRASE DOMAIN PROTEIN-RELATED"/>
    <property type="match status" value="1"/>
</dbReference>
<feature type="region of interest" description="Disordered" evidence="3">
    <location>
        <begin position="264"/>
        <end position="317"/>
    </location>
</feature>
<name>A0A6L2LCW0_TANCI</name>
<evidence type="ECO:0000313" key="6">
    <source>
        <dbReference type="EMBL" id="GEU58989.1"/>
    </source>
</evidence>
<organism evidence="6">
    <name type="scientific">Tanacetum cinerariifolium</name>
    <name type="common">Dalmatian daisy</name>
    <name type="synonym">Chrysanthemum cinerariifolium</name>
    <dbReference type="NCBI Taxonomy" id="118510"/>
    <lineage>
        <taxon>Eukaryota</taxon>
        <taxon>Viridiplantae</taxon>
        <taxon>Streptophyta</taxon>
        <taxon>Embryophyta</taxon>
        <taxon>Tracheophyta</taxon>
        <taxon>Spermatophyta</taxon>
        <taxon>Magnoliopsida</taxon>
        <taxon>eudicotyledons</taxon>
        <taxon>Gunneridae</taxon>
        <taxon>Pentapetalae</taxon>
        <taxon>asterids</taxon>
        <taxon>campanulids</taxon>
        <taxon>Asterales</taxon>
        <taxon>Asteraceae</taxon>
        <taxon>Asteroideae</taxon>
        <taxon>Anthemideae</taxon>
        <taxon>Anthemidinae</taxon>
        <taxon>Tanacetum</taxon>
    </lineage>
</organism>
<evidence type="ECO:0000256" key="1">
    <source>
        <dbReference type="ARBA" id="ARBA00022723"/>
    </source>
</evidence>
<feature type="domain" description="GAG-pre-integrase" evidence="5">
    <location>
        <begin position="534"/>
        <end position="607"/>
    </location>
</feature>
<feature type="compositionally biased region" description="Low complexity" evidence="3">
    <location>
        <begin position="404"/>
        <end position="414"/>
    </location>
</feature>
<gene>
    <name evidence="6" type="ORF">Tci_030967</name>
</gene>
<dbReference type="InterPro" id="IPR025724">
    <property type="entry name" value="GAG-pre-integrase_dom"/>
</dbReference>
<evidence type="ECO:0000259" key="5">
    <source>
        <dbReference type="Pfam" id="PF13976"/>
    </source>
</evidence>
<evidence type="ECO:0000256" key="2">
    <source>
        <dbReference type="ARBA" id="ARBA00022801"/>
    </source>
</evidence>
<sequence length="1357" mass="153092">MESLSPQVVSAAKLPILKPNEFDLWKMRIEQYFLMTDYSLWEVILNGDSPIPTRVIEDTDDLEEIDLKWQMAMLTMRARRFLQRTGKNLGANETTSIGLETQRRNVPVEASTSNALVSQCLESVEARLLVYQQNETVFEKDIKLLKLDVDLRDNALVALRKKFEKDEQETDELKLKLDKFQTSSKNPIYDRYQSEEGYHAVPPPYTRTFMPPKPDLVFHDAPTVNETVLIAFNVEISPTNPYKDLSHSHRPSSLIIEDWISDSKDESKAEPTQNAPSFVQPPEHVKTPRPSFKPVEHPLPAENLRKDSPKFRGHSNSRNKKACFVCKNLTHLIKDYDYYDKKMVQKPSRNHAMRGHHKHYARMTHPNPQRHVFPTAVFNTSRLVPLTVARPVTIVVPHTNVTRPRPTKTVVTKPLSPPRRTINHRSSPKASNFHQRVTTAKAPQANAVKGVKGNWGNPQHALKDKGVIDSGCLRHMTWNMSYLSDFEEINGGYVAFGGYPKGGKITDTKCIVLSSDFKLPDENHVLLRVPRKNNMYNFDLKNIVPSGGLTCLFAKATLDESNLWHRRLGHINFKTMNKLVKGNLVRGLPSKVFENNHTCVACKKGKQHRASCKSKHAEAVNTACYVQNKVLVTKPYNKTPYELLLGRTPSIGLMRPFGYPMTILNTLDPLGNQPNPSAGIQEHFDVEKVKEGNVQQYVIFHLWSSGSKDPQSTNDDTTFEVKDPEFEVQKPKSAVHVSPSCSTKTKKHNDKTNKEAKGKTPVKFTNTFSADGPSTTAVSPTLEKSSYVDPFQYTDDPNMSALEEITYFDDEEDVGAEADFSNLETTITVSPIPTTRVHKDHHMDVKSALLYGTIEEEVYVCQPLGFKDPDYPKKVYKVVKALYSLQQAPRAWYETLANYLLENGFQRGNIDQTLFIKKQKGDILLKPDGIFISQDKYVAKILRKFGLTDGKSASTLIDTEKPLLKDLDGEDVDVYTLISWQCKKQTVVATSSTEAKYVAAASCCAQVPWIQNQLLDYGVGKGFSGVDTPLFEGILVPQQAADDVVDVVADQVADDVVAEDAVEPTPPSPTPTTTPPPPQQEEVDTAKDAEVEKNADIQGRLEESQAHVYHIDLEHVDKVLSMQDDEPEPAELKEVTEVVTTAKLMTKVVTIAATTAASTITDAHSAARRRKGVVIKDPKETATLSTMVHSEPKSKDKRKGILVEEPKPFKKEDLKMLRQIVQERFTSLKPKNFSDDFLLNALKIMFEKPDVESQVWKNQRSIHGLAKVKSWKLLESCGVHIITFTTTQMILLVERRYPLTSFGVDAVEDFNEYTLMDYYCSLKTYCCWYKLKLLDNAADSRLRLLEKSVAADDKMKK</sequence>
<keyword evidence="2" id="KW-0378">Hydrolase</keyword>
<dbReference type="InterPro" id="IPR039537">
    <property type="entry name" value="Retrotran_Ty1/copia-like"/>
</dbReference>
<dbReference type="InterPro" id="IPR013103">
    <property type="entry name" value="RVT_2"/>
</dbReference>
<accession>A0A6L2LCW0</accession>
<comment type="caution">
    <text evidence="6">The sequence shown here is derived from an EMBL/GenBank/DDBJ whole genome shotgun (WGS) entry which is preliminary data.</text>
</comment>
<dbReference type="Pfam" id="PF13976">
    <property type="entry name" value="gag_pre-integrs"/>
    <property type="match status" value="1"/>
</dbReference>
<keyword evidence="1" id="KW-0479">Metal-binding</keyword>
<dbReference type="EMBL" id="BKCJ010004095">
    <property type="protein sequence ID" value="GEU58989.1"/>
    <property type="molecule type" value="Genomic_DNA"/>
</dbReference>
<dbReference type="GO" id="GO:0046872">
    <property type="term" value="F:metal ion binding"/>
    <property type="evidence" value="ECO:0007669"/>
    <property type="project" value="UniProtKB-KW"/>
</dbReference>
<feature type="domain" description="Reverse transcriptase Ty1/copia-type" evidence="4">
    <location>
        <begin position="841"/>
        <end position="919"/>
    </location>
</feature>
<feature type="region of interest" description="Disordered" evidence="3">
    <location>
        <begin position="1060"/>
        <end position="1085"/>
    </location>
</feature>
<proteinExistence type="predicted"/>
<dbReference type="GO" id="GO:0016787">
    <property type="term" value="F:hydrolase activity"/>
    <property type="evidence" value="ECO:0007669"/>
    <property type="project" value="UniProtKB-KW"/>
</dbReference>
<dbReference type="Pfam" id="PF07727">
    <property type="entry name" value="RVT_2"/>
    <property type="match status" value="1"/>
</dbReference>